<evidence type="ECO:0000256" key="3">
    <source>
        <dbReference type="ARBA" id="ARBA00023180"/>
    </source>
</evidence>
<evidence type="ECO:0000256" key="2">
    <source>
        <dbReference type="ARBA" id="ARBA00023157"/>
    </source>
</evidence>
<organism evidence="6 7">
    <name type="scientific">Rhamnella rubrinervis</name>
    <dbReference type="NCBI Taxonomy" id="2594499"/>
    <lineage>
        <taxon>Eukaryota</taxon>
        <taxon>Viridiplantae</taxon>
        <taxon>Streptophyta</taxon>
        <taxon>Embryophyta</taxon>
        <taxon>Tracheophyta</taxon>
        <taxon>Spermatophyta</taxon>
        <taxon>Magnoliopsida</taxon>
        <taxon>eudicotyledons</taxon>
        <taxon>Gunneridae</taxon>
        <taxon>Pentapetalae</taxon>
        <taxon>rosids</taxon>
        <taxon>fabids</taxon>
        <taxon>Rosales</taxon>
        <taxon>Rhamnaceae</taxon>
        <taxon>rhamnoid group</taxon>
        <taxon>Rhamneae</taxon>
        <taxon>Rhamnella</taxon>
    </lineage>
</organism>
<evidence type="ECO:0000313" key="7">
    <source>
        <dbReference type="Proteomes" id="UP000796880"/>
    </source>
</evidence>
<accession>A0A8K0MMF0</accession>
<feature type="signal peptide" evidence="4">
    <location>
        <begin position="1"/>
        <end position="22"/>
    </location>
</feature>
<dbReference type="InterPro" id="IPR001480">
    <property type="entry name" value="Bulb-type_lectin_dom"/>
</dbReference>
<dbReference type="FunFam" id="2.90.10.10:FF:000005">
    <property type="entry name" value="G-type lectin S-receptor-like serine/threonine-protein kinase"/>
    <property type="match status" value="1"/>
</dbReference>
<evidence type="ECO:0000256" key="4">
    <source>
        <dbReference type="SAM" id="SignalP"/>
    </source>
</evidence>
<dbReference type="OrthoDB" id="1162953at2759"/>
<dbReference type="Pfam" id="PF01453">
    <property type="entry name" value="B_lectin"/>
    <property type="match status" value="1"/>
</dbReference>
<evidence type="ECO:0000256" key="1">
    <source>
        <dbReference type="ARBA" id="ARBA00022729"/>
    </source>
</evidence>
<dbReference type="SUPFAM" id="SSF51110">
    <property type="entry name" value="alpha-D-mannose-specific plant lectins"/>
    <property type="match status" value="1"/>
</dbReference>
<dbReference type="EMBL" id="VOIH02000003">
    <property type="protein sequence ID" value="KAF3451611.1"/>
    <property type="molecule type" value="Genomic_DNA"/>
</dbReference>
<dbReference type="CDD" id="cd00028">
    <property type="entry name" value="B_lectin"/>
    <property type="match status" value="1"/>
</dbReference>
<sequence length="197" mass="22552">MNFSRRISYTLVQFFVLRFCSSLDTISKTQLFRDGDVLISTGEKFALGFFSPGKSNYRYVGIWCHKVPENSVVWVANRDNPINDTSGFLSIDTHGNLVMLHEDNDQTVRLWSTNASTSSTNNSVARLLDSGNLVLFQKQSKKLLWQSFDDPTNTMISYMKLGIDRRTWLKRFLTSWKSEDDPGTGNYTYNIASDFLV</sequence>
<dbReference type="InterPro" id="IPR036426">
    <property type="entry name" value="Bulb-type_lectin_dom_sf"/>
</dbReference>
<dbReference type="PANTHER" id="PTHR32444">
    <property type="entry name" value="BULB-TYPE LECTIN DOMAIN-CONTAINING PROTEIN"/>
    <property type="match status" value="1"/>
</dbReference>
<dbReference type="Gene3D" id="2.90.10.10">
    <property type="entry name" value="Bulb-type lectin domain"/>
    <property type="match status" value="1"/>
</dbReference>
<protein>
    <recommendedName>
        <fullName evidence="5">Bulb-type lectin domain-containing protein</fullName>
    </recommendedName>
</protein>
<gene>
    <name evidence="6" type="ORF">FNV43_RR07706</name>
</gene>
<dbReference type="AlphaFoldDB" id="A0A8K0MMF0"/>
<dbReference type="SMART" id="SM00108">
    <property type="entry name" value="B_lectin"/>
    <property type="match status" value="1"/>
</dbReference>
<keyword evidence="1 4" id="KW-0732">Signal</keyword>
<dbReference type="PROSITE" id="PS50927">
    <property type="entry name" value="BULB_LECTIN"/>
    <property type="match status" value="1"/>
</dbReference>
<keyword evidence="3" id="KW-0325">Glycoprotein</keyword>
<feature type="domain" description="Bulb-type lectin" evidence="5">
    <location>
        <begin position="23"/>
        <end position="148"/>
    </location>
</feature>
<keyword evidence="2" id="KW-1015">Disulfide bond</keyword>
<dbReference type="Proteomes" id="UP000796880">
    <property type="component" value="Unassembled WGS sequence"/>
</dbReference>
<dbReference type="PANTHER" id="PTHR32444:SF63">
    <property type="entry name" value="G-TYPE LECTIN S-RECEPTOR-LIKE SERINE_THREONINE-PROTEIN KINASE RKS1"/>
    <property type="match status" value="1"/>
</dbReference>
<feature type="chain" id="PRO_5035427228" description="Bulb-type lectin domain-containing protein" evidence="4">
    <location>
        <begin position="23"/>
        <end position="197"/>
    </location>
</feature>
<comment type="caution">
    <text evidence="6">The sequence shown here is derived from an EMBL/GenBank/DDBJ whole genome shotgun (WGS) entry which is preliminary data.</text>
</comment>
<reference evidence="6" key="1">
    <citation type="submission" date="2020-03" db="EMBL/GenBank/DDBJ databases">
        <title>A high-quality chromosome-level genome assembly of a woody plant with both climbing and erect habits, Rhamnella rubrinervis.</title>
        <authorList>
            <person name="Lu Z."/>
            <person name="Yang Y."/>
            <person name="Zhu X."/>
            <person name="Sun Y."/>
        </authorList>
    </citation>
    <scope>NUCLEOTIDE SEQUENCE</scope>
    <source>
        <strain evidence="6">BYM</strain>
        <tissue evidence="6">Leaf</tissue>
    </source>
</reference>
<evidence type="ECO:0000259" key="5">
    <source>
        <dbReference type="PROSITE" id="PS50927"/>
    </source>
</evidence>
<evidence type="ECO:0000313" key="6">
    <source>
        <dbReference type="EMBL" id="KAF3451611.1"/>
    </source>
</evidence>
<keyword evidence="7" id="KW-1185">Reference proteome</keyword>
<proteinExistence type="predicted"/>
<name>A0A8K0MMF0_9ROSA</name>